<evidence type="ECO:0000259" key="2">
    <source>
        <dbReference type="Pfam" id="PF00535"/>
    </source>
</evidence>
<dbReference type="PANTHER" id="PTHR43630:SF2">
    <property type="entry name" value="GLYCOSYLTRANSFERASE"/>
    <property type="match status" value="1"/>
</dbReference>
<reference evidence="4" key="1">
    <citation type="submission" date="2015-05" db="EMBL/GenBank/DDBJ databases">
        <authorList>
            <person name="Rovetto F."/>
            <person name="Cocolin L."/>
            <person name="Illeghems K."/>
            <person name="Van Nieuwerburgh F."/>
            <person name="Houf K."/>
        </authorList>
    </citation>
    <scope>NUCLEOTIDE SEQUENCE [LARGE SCALE GENOMIC DNA]</scope>
    <source>
        <strain evidence="4">DU22</strain>
    </source>
</reference>
<evidence type="ECO:0000256" key="1">
    <source>
        <dbReference type="ARBA" id="ARBA00038494"/>
    </source>
</evidence>
<comment type="similarity">
    <text evidence="1">Belongs to the glycosyltransferase 2 family. WaaE/KdtX subfamily.</text>
</comment>
<dbReference type="InterPro" id="IPR029044">
    <property type="entry name" value="Nucleotide-diphossugar_trans"/>
</dbReference>
<dbReference type="Proteomes" id="UP000093281">
    <property type="component" value="Unassembled WGS sequence"/>
</dbReference>
<evidence type="ECO:0000313" key="3">
    <source>
        <dbReference type="EMBL" id="OCL97531.1"/>
    </source>
</evidence>
<dbReference type="PATRIC" id="fig|544718.51.peg.1857"/>
<gene>
    <name evidence="3" type="ORF">AAX29_01891</name>
</gene>
<dbReference type="GO" id="GO:0016740">
    <property type="term" value="F:transferase activity"/>
    <property type="evidence" value="ECO:0007669"/>
    <property type="project" value="UniProtKB-KW"/>
</dbReference>
<dbReference type="Pfam" id="PF00535">
    <property type="entry name" value="Glycos_transf_2"/>
    <property type="match status" value="1"/>
</dbReference>
<dbReference type="AlphaFoldDB" id="A0A1C0B533"/>
<feature type="domain" description="Glycosyltransferase 2-like" evidence="2">
    <location>
        <begin position="7"/>
        <end position="96"/>
    </location>
</feature>
<dbReference type="OrthoDB" id="9815923at2"/>
<accession>A0A1C0B533</accession>
<comment type="caution">
    <text evidence="3">The sequence shown here is derived from an EMBL/GenBank/DDBJ whole genome shotgun (WGS) entry which is preliminary data.</text>
</comment>
<dbReference type="PANTHER" id="PTHR43630">
    <property type="entry name" value="POLY-BETA-1,6-N-ACETYL-D-GLUCOSAMINE SYNTHASE"/>
    <property type="match status" value="1"/>
</dbReference>
<sequence length="252" mass="29056">MSIKNISVAVLTKNNENTIINTLNSLTEFEDVVVYDNGSKDKTMEIAKSFPNVNLVQGEFKGFGWTKNQAASFTKNDWVIIIDSDEVVNKDLIDELKIKNLEDNTVYRLNSNGYYKDIQVKYCGWTLTVKRLYNKKITSFNSKDEVHEHVLSNDLKEEVLKGSINHYSYHSISEFIIKADRYSTLFAKNNAGKKVSSPTKAFFNGVYSFFRTYILKQGFKDGYVGLIIAFSHMVTNFYKYIKLYEANKELKK</sequence>
<dbReference type="CDD" id="cd02511">
    <property type="entry name" value="Beta4Glucosyltransferase"/>
    <property type="match status" value="1"/>
</dbReference>
<proteinExistence type="inferred from homology"/>
<organism evidence="3 4">
    <name type="scientific">Aliarcobacter thereius</name>
    <dbReference type="NCBI Taxonomy" id="544718"/>
    <lineage>
        <taxon>Bacteria</taxon>
        <taxon>Pseudomonadati</taxon>
        <taxon>Campylobacterota</taxon>
        <taxon>Epsilonproteobacteria</taxon>
        <taxon>Campylobacterales</taxon>
        <taxon>Arcobacteraceae</taxon>
        <taxon>Aliarcobacter</taxon>
    </lineage>
</organism>
<protein>
    <submittedName>
        <fullName evidence="3">Glycosyl transferase family 2</fullName>
    </submittedName>
</protein>
<dbReference type="RefSeq" id="WP_066187475.1">
    <property type="nucleotide sequence ID" value="NZ_LCUJ01000010.1"/>
</dbReference>
<dbReference type="EMBL" id="LCUJ01000010">
    <property type="protein sequence ID" value="OCL97531.1"/>
    <property type="molecule type" value="Genomic_DNA"/>
</dbReference>
<evidence type="ECO:0000313" key="4">
    <source>
        <dbReference type="Proteomes" id="UP000093281"/>
    </source>
</evidence>
<name>A0A1C0B533_9BACT</name>
<keyword evidence="3" id="KW-0808">Transferase</keyword>
<dbReference type="InterPro" id="IPR001173">
    <property type="entry name" value="Glyco_trans_2-like"/>
</dbReference>
<dbReference type="Gene3D" id="3.90.550.10">
    <property type="entry name" value="Spore Coat Polysaccharide Biosynthesis Protein SpsA, Chain A"/>
    <property type="match status" value="1"/>
</dbReference>
<dbReference type="SUPFAM" id="SSF53448">
    <property type="entry name" value="Nucleotide-diphospho-sugar transferases"/>
    <property type="match status" value="1"/>
</dbReference>